<feature type="transmembrane region" description="Helical" evidence="8">
    <location>
        <begin position="362"/>
        <end position="380"/>
    </location>
</feature>
<evidence type="ECO:0000256" key="2">
    <source>
        <dbReference type="ARBA" id="ARBA00010199"/>
    </source>
</evidence>
<evidence type="ECO:0000256" key="3">
    <source>
        <dbReference type="ARBA" id="ARBA00022448"/>
    </source>
</evidence>
<keyword evidence="6 8" id="KW-0472">Membrane</keyword>
<feature type="transmembrane region" description="Helical" evidence="8">
    <location>
        <begin position="125"/>
        <end position="148"/>
    </location>
</feature>
<dbReference type="InterPro" id="IPR050222">
    <property type="entry name" value="MATE_MdtK"/>
</dbReference>
<feature type="transmembrane region" description="Helical" evidence="8">
    <location>
        <begin position="160"/>
        <end position="179"/>
    </location>
</feature>
<organism evidence="9 10">
    <name type="scientific">Clostridium saccharobutylicum</name>
    <dbReference type="NCBI Taxonomy" id="169679"/>
    <lineage>
        <taxon>Bacteria</taxon>
        <taxon>Bacillati</taxon>
        <taxon>Bacillota</taxon>
        <taxon>Clostridia</taxon>
        <taxon>Eubacteriales</taxon>
        <taxon>Clostridiaceae</taxon>
        <taxon>Clostridium</taxon>
    </lineage>
</organism>
<evidence type="ECO:0000313" key="9">
    <source>
        <dbReference type="EMBL" id="OOM07308.1"/>
    </source>
</evidence>
<feature type="transmembrane region" description="Helical" evidence="8">
    <location>
        <begin position="446"/>
        <end position="466"/>
    </location>
</feature>
<dbReference type="Pfam" id="PF01943">
    <property type="entry name" value="Polysacc_synt"/>
    <property type="match status" value="1"/>
</dbReference>
<comment type="subcellular location">
    <subcellularLocation>
        <location evidence="1">Membrane</location>
        <topology evidence="1">Multi-pass membrane protein</topology>
    </subcellularLocation>
</comment>
<keyword evidence="3" id="KW-0813">Transport</keyword>
<feature type="transmembrane region" description="Helical" evidence="8">
    <location>
        <begin position="228"/>
        <end position="258"/>
    </location>
</feature>
<feature type="transmembrane region" description="Helical" evidence="8">
    <location>
        <begin position="323"/>
        <end position="342"/>
    </location>
</feature>
<dbReference type="InterPro" id="IPR014249">
    <property type="entry name" value="Spore_V_B"/>
</dbReference>
<sequence>MNKDKDNFFKNTFLLTASNITTGILGFIFSIYLSKILGPEGMGLYNLVMPIYNLFICLMAAGVVASISKIAAIYTQKGEHNNIAKTIKVVAIFNISWALFIGIIVFLSSSFIGTYGVNDTRTIKAIRVICPAMVCIAISNIFKGYFYGTSKIIVPAIIDILEKAMRVITVSLLIFLTQAKTLEGMVTLATVALCIGELQSLICLYIYYKYSINKIPPSNKRPESGFQLLFDVIIICIPLCVNGFLTNILGTLATLLVPRRLIIAGFSHTEALSIIGKYNGMAMTLITIPLIVVSTINTLLIPDLSQTLSEGKQYKASLRIHKVIKLAFLLGISTTIICNIIPDSLGEMFYGRNDLGPYIRFASIPAPIFFTSLTMFGILNGLNRQGIILRNSLIEALLELVCLYIFTAIPSINIFGYSITMFISCGIGLILNIHEVNKHIDISLNISNVIIYLLLGFLTFLVLNILSKHLLINTPLINNFVISVLTFSLFMYLGKFGESEI</sequence>
<dbReference type="STRING" id="169679.CSACC_30910"/>
<dbReference type="InterPro" id="IPR002797">
    <property type="entry name" value="Polysacc_synth"/>
</dbReference>
<feature type="transmembrane region" description="Helical" evidence="8">
    <location>
        <begin position="12"/>
        <end position="32"/>
    </location>
</feature>
<evidence type="ECO:0000256" key="6">
    <source>
        <dbReference type="ARBA" id="ARBA00023136"/>
    </source>
</evidence>
<evidence type="ECO:0000256" key="4">
    <source>
        <dbReference type="ARBA" id="ARBA00022692"/>
    </source>
</evidence>
<name>A0A1S8MT18_CLOSA</name>
<dbReference type="NCBIfam" id="TIGR02900">
    <property type="entry name" value="spore_V_B"/>
    <property type="match status" value="1"/>
</dbReference>
<evidence type="ECO:0000256" key="7">
    <source>
        <dbReference type="ARBA" id="ARBA00031636"/>
    </source>
</evidence>
<feature type="transmembrane region" description="Helical" evidence="8">
    <location>
        <begin position="392"/>
        <end position="409"/>
    </location>
</feature>
<gene>
    <name evidence="9" type="primary">spoVB_2</name>
    <name evidence="9" type="ORF">CLOSAC_38370</name>
</gene>
<protein>
    <recommendedName>
        <fullName evidence="7">Multidrug-efflux transporter</fullName>
    </recommendedName>
</protein>
<feature type="transmembrane region" description="Helical" evidence="8">
    <location>
        <begin position="415"/>
        <end position="434"/>
    </location>
</feature>
<dbReference type="RefSeq" id="WP_077866862.1">
    <property type="nucleotide sequence ID" value="NZ_LZYZ01000008.1"/>
</dbReference>
<dbReference type="Proteomes" id="UP000191154">
    <property type="component" value="Unassembled WGS sequence"/>
</dbReference>
<dbReference type="InterPro" id="IPR024923">
    <property type="entry name" value="PG_synth_SpoVB"/>
</dbReference>
<dbReference type="GO" id="GO:0005886">
    <property type="term" value="C:plasma membrane"/>
    <property type="evidence" value="ECO:0007669"/>
    <property type="project" value="TreeGrafter"/>
</dbReference>
<proteinExistence type="inferred from homology"/>
<comment type="caution">
    <text evidence="9">The sequence shown here is derived from an EMBL/GenBank/DDBJ whole genome shotgun (WGS) entry which is preliminary data.</text>
</comment>
<dbReference type="PANTHER" id="PTHR43298:SF2">
    <property type="entry name" value="FMN_FAD EXPORTER YEEO-RELATED"/>
    <property type="match status" value="1"/>
</dbReference>
<reference evidence="9 10" key="1">
    <citation type="submission" date="2016-05" db="EMBL/GenBank/DDBJ databases">
        <title>Microbial solvent formation.</title>
        <authorList>
            <person name="Poehlein A."/>
            <person name="Montoya Solano J.D."/>
            <person name="Flitsch S."/>
            <person name="Krabben P."/>
            <person name="Duerre P."/>
            <person name="Daniel R."/>
        </authorList>
    </citation>
    <scope>NUCLEOTIDE SEQUENCE [LARGE SCALE GENOMIC DNA]</scope>
    <source>
        <strain evidence="9 10">L1-8</strain>
    </source>
</reference>
<evidence type="ECO:0000256" key="1">
    <source>
        <dbReference type="ARBA" id="ARBA00004141"/>
    </source>
</evidence>
<feature type="transmembrane region" description="Helical" evidence="8">
    <location>
        <begin position="52"/>
        <end position="75"/>
    </location>
</feature>
<dbReference type="PANTHER" id="PTHR43298">
    <property type="entry name" value="MULTIDRUG RESISTANCE PROTEIN NORM-RELATED"/>
    <property type="match status" value="1"/>
</dbReference>
<dbReference type="EMBL" id="LZYZ01000008">
    <property type="protein sequence ID" value="OOM07308.1"/>
    <property type="molecule type" value="Genomic_DNA"/>
</dbReference>
<accession>A0A1S8MT18</accession>
<keyword evidence="5 8" id="KW-1133">Transmembrane helix</keyword>
<feature type="transmembrane region" description="Helical" evidence="8">
    <location>
        <begin position="185"/>
        <end position="208"/>
    </location>
</feature>
<feature type="transmembrane region" description="Helical" evidence="8">
    <location>
        <begin position="87"/>
        <end position="113"/>
    </location>
</feature>
<dbReference type="PIRSF" id="PIRSF038958">
    <property type="entry name" value="PG_synth_SpoVB"/>
    <property type="match status" value="1"/>
</dbReference>
<feature type="transmembrane region" description="Helical" evidence="8">
    <location>
        <begin position="278"/>
        <end position="302"/>
    </location>
</feature>
<evidence type="ECO:0000256" key="8">
    <source>
        <dbReference type="SAM" id="Phobius"/>
    </source>
</evidence>
<comment type="similarity">
    <text evidence="2">Belongs to the multi antimicrobial extrusion (MATE) (TC 2.A.66.1) family.</text>
</comment>
<keyword evidence="4 8" id="KW-0812">Transmembrane</keyword>
<evidence type="ECO:0000313" key="10">
    <source>
        <dbReference type="Proteomes" id="UP000191154"/>
    </source>
</evidence>
<dbReference type="AlphaFoldDB" id="A0A1S8MT18"/>
<feature type="transmembrane region" description="Helical" evidence="8">
    <location>
        <begin position="472"/>
        <end position="493"/>
    </location>
</feature>
<evidence type="ECO:0000256" key="5">
    <source>
        <dbReference type="ARBA" id="ARBA00022989"/>
    </source>
</evidence>